<dbReference type="AlphaFoldDB" id="A0A1U7HHI2"/>
<feature type="domain" description="Acyltransferase 3" evidence="2">
    <location>
        <begin position="27"/>
        <end position="353"/>
    </location>
</feature>
<feature type="transmembrane region" description="Helical" evidence="1">
    <location>
        <begin position="70"/>
        <end position="88"/>
    </location>
</feature>
<feature type="transmembrane region" description="Helical" evidence="1">
    <location>
        <begin position="108"/>
        <end position="126"/>
    </location>
</feature>
<feature type="transmembrane region" description="Helical" evidence="1">
    <location>
        <begin position="230"/>
        <end position="249"/>
    </location>
</feature>
<dbReference type="InterPro" id="IPR002656">
    <property type="entry name" value="Acyl_transf_3_dom"/>
</dbReference>
<feature type="transmembrane region" description="Helical" evidence="1">
    <location>
        <begin position="206"/>
        <end position="224"/>
    </location>
</feature>
<protein>
    <recommendedName>
        <fullName evidence="2">Acyltransferase 3 domain-containing protein</fullName>
    </recommendedName>
</protein>
<feature type="transmembrane region" description="Helical" evidence="1">
    <location>
        <begin position="280"/>
        <end position="298"/>
    </location>
</feature>
<dbReference type="GO" id="GO:0016020">
    <property type="term" value="C:membrane"/>
    <property type="evidence" value="ECO:0007669"/>
    <property type="project" value="TreeGrafter"/>
</dbReference>
<comment type="caution">
    <text evidence="3">The sequence shown here is derived from an EMBL/GenBank/DDBJ whole genome shotgun (WGS) entry which is preliminary data.</text>
</comment>
<dbReference type="RefSeq" id="WP_073599678.1">
    <property type="nucleotide sequence ID" value="NZ_MRCB01000011.1"/>
</dbReference>
<feature type="transmembrane region" description="Helical" evidence="1">
    <location>
        <begin position="256"/>
        <end position="274"/>
    </location>
</feature>
<dbReference type="OrthoDB" id="572802at2"/>
<feature type="transmembrane region" description="Helical" evidence="1">
    <location>
        <begin position="334"/>
        <end position="356"/>
    </location>
</feature>
<dbReference type="GO" id="GO:0000271">
    <property type="term" value="P:polysaccharide biosynthetic process"/>
    <property type="evidence" value="ECO:0007669"/>
    <property type="project" value="TreeGrafter"/>
</dbReference>
<accession>A0A1U7HHI2</accession>
<evidence type="ECO:0000313" key="3">
    <source>
        <dbReference type="EMBL" id="OKH23046.1"/>
    </source>
</evidence>
<feature type="transmembrane region" description="Helical" evidence="1">
    <location>
        <begin position="30"/>
        <end position="50"/>
    </location>
</feature>
<reference evidence="3 4" key="1">
    <citation type="submission" date="2016-11" db="EMBL/GenBank/DDBJ databases">
        <title>Draft Genome Sequences of Nine Cyanobacterial Strains from Diverse Habitats.</title>
        <authorList>
            <person name="Zhu T."/>
            <person name="Hou S."/>
            <person name="Lu X."/>
            <person name="Hess W.R."/>
        </authorList>
    </citation>
    <scope>NUCLEOTIDE SEQUENCE [LARGE SCALE GENOMIC DNA]</scope>
    <source>
        <strain evidence="3 4">NIES-593</strain>
    </source>
</reference>
<dbReference type="GO" id="GO:0016747">
    <property type="term" value="F:acyltransferase activity, transferring groups other than amino-acyl groups"/>
    <property type="evidence" value="ECO:0007669"/>
    <property type="project" value="InterPro"/>
</dbReference>
<evidence type="ECO:0000259" key="2">
    <source>
        <dbReference type="Pfam" id="PF01757"/>
    </source>
</evidence>
<dbReference type="InterPro" id="IPR050879">
    <property type="entry name" value="Acyltransferase_3"/>
</dbReference>
<gene>
    <name evidence="3" type="ORF">NIES593_11350</name>
</gene>
<keyword evidence="1" id="KW-0472">Membrane</keyword>
<dbReference type="EMBL" id="MRCB01000011">
    <property type="protein sequence ID" value="OKH23046.1"/>
    <property type="molecule type" value="Genomic_DNA"/>
</dbReference>
<keyword evidence="1" id="KW-1133">Transmembrane helix</keyword>
<name>A0A1U7HHI2_9CYAN</name>
<keyword evidence="4" id="KW-1185">Reference proteome</keyword>
<evidence type="ECO:0000256" key="1">
    <source>
        <dbReference type="SAM" id="Phobius"/>
    </source>
</evidence>
<sequence>MKSLVKVQANTEKIKTFTEAFDPRENSLGFLRFFLSILVLFSHSHLIGKFDFNTEFLYVWSKGEKGFGDFAVDGFFALSGFLITDSYLKNPNIWRYLWKRGLRIFPGFWFCLFVTAFLIGPIVYFFDHHDLRYFFLAQEGPFSYVKNNFLLKINQETIADLFSNNAQQWPGPIVNGSLWSLFKELQCYLLVPILGILGFFGKNKTVFLRFFVVFLLLFFSRDIHLNFFNFTLFFPRLLIFFLGGVLFYLYKDKIPVKSTIFLVLCLAIFLGFRLGYYNLIAPLALPYILFWLGIYLPFSRFEKYVRGDYSYGTYLYGYPLQQTLAWSGVSRHSLWLFFIFSVTLTLPFAIISWRYIEKPCLLYKNINLPSFR</sequence>
<dbReference type="Pfam" id="PF01757">
    <property type="entry name" value="Acyl_transf_3"/>
    <property type="match status" value="1"/>
</dbReference>
<proteinExistence type="predicted"/>
<dbReference type="PANTHER" id="PTHR23028">
    <property type="entry name" value="ACETYLTRANSFERASE"/>
    <property type="match status" value="1"/>
</dbReference>
<keyword evidence="1" id="KW-0812">Transmembrane</keyword>
<dbReference type="Proteomes" id="UP000186868">
    <property type="component" value="Unassembled WGS sequence"/>
</dbReference>
<evidence type="ECO:0000313" key="4">
    <source>
        <dbReference type="Proteomes" id="UP000186868"/>
    </source>
</evidence>
<feature type="transmembrane region" description="Helical" evidence="1">
    <location>
        <begin position="178"/>
        <end position="199"/>
    </location>
</feature>
<dbReference type="PANTHER" id="PTHR23028:SF53">
    <property type="entry name" value="ACYL_TRANSF_3 DOMAIN-CONTAINING PROTEIN"/>
    <property type="match status" value="1"/>
</dbReference>
<dbReference type="STRING" id="1921803.NIES593_11350"/>
<organism evidence="3 4">
    <name type="scientific">Hydrococcus rivularis NIES-593</name>
    <dbReference type="NCBI Taxonomy" id="1921803"/>
    <lineage>
        <taxon>Bacteria</taxon>
        <taxon>Bacillati</taxon>
        <taxon>Cyanobacteriota</taxon>
        <taxon>Cyanophyceae</taxon>
        <taxon>Pleurocapsales</taxon>
        <taxon>Hydrococcaceae</taxon>
        <taxon>Hydrococcus</taxon>
    </lineage>
</organism>